<reference evidence="4 5" key="1">
    <citation type="journal article" date="2014" name="Int. J. Syst. Evol. Microbiol.">
        <title>Solimonas terrae sp. nov., isolated from soil.</title>
        <authorList>
            <person name="Kim S.J."/>
            <person name="Moon J.Y."/>
            <person name="Weon H.Y."/>
            <person name="Ahn J.H."/>
            <person name="Chen W.M."/>
            <person name="Kwon S.W."/>
        </authorList>
    </citation>
    <scope>NUCLEOTIDE SEQUENCE [LARGE SCALE GENOMIC DNA]</scope>
    <source>
        <strain evidence="4 5">KIS83-12</strain>
    </source>
</reference>
<dbReference type="SMART" id="SM00448">
    <property type="entry name" value="REC"/>
    <property type="match status" value="1"/>
</dbReference>
<dbReference type="SUPFAM" id="SSF52172">
    <property type="entry name" value="CheY-like"/>
    <property type="match status" value="1"/>
</dbReference>
<dbReference type="AlphaFoldDB" id="A0A6M2BQS7"/>
<evidence type="ECO:0000313" key="5">
    <source>
        <dbReference type="Proteomes" id="UP000472676"/>
    </source>
</evidence>
<sequence>MARVMIVDDSPTDVLNLKGILQKAGHEVIESTSGQDALTRVKGEKPDVVIMDVVMPGVNGFQATRTLSKDPGTAHIPVIVVSSKNQETDRVWALRQGAREYLVKPVKESDLLAKIKTVLGV</sequence>
<feature type="modified residue" description="4-aspartylphosphate" evidence="2">
    <location>
        <position position="52"/>
    </location>
</feature>
<dbReference type="EMBL" id="JAAMOW010000003">
    <property type="protein sequence ID" value="NGY04561.1"/>
    <property type="molecule type" value="Genomic_DNA"/>
</dbReference>
<keyword evidence="1 2" id="KW-0597">Phosphoprotein</keyword>
<dbReference type="PANTHER" id="PTHR44591:SF20">
    <property type="entry name" value="PROTEIN PILH"/>
    <property type="match status" value="1"/>
</dbReference>
<evidence type="ECO:0000256" key="2">
    <source>
        <dbReference type="PROSITE-ProRule" id="PRU00169"/>
    </source>
</evidence>
<dbReference type="RefSeq" id="WP_166254178.1">
    <property type="nucleotide sequence ID" value="NZ_JAAMOW010000003.1"/>
</dbReference>
<keyword evidence="5" id="KW-1185">Reference proteome</keyword>
<evidence type="ECO:0000313" key="4">
    <source>
        <dbReference type="EMBL" id="NGY04561.1"/>
    </source>
</evidence>
<dbReference type="InterPro" id="IPR011006">
    <property type="entry name" value="CheY-like_superfamily"/>
</dbReference>
<accession>A0A6M2BQS7</accession>
<protein>
    <submittedName>
        <fullName evidence="4">Response regulator</fullName>
    </submittedName>
</protein>
<dbReference type="InterPro" id="IPR050595">
    <property type="entry name" value="Bact_response_regulator"/>
</dbReference>
<gene>
    <name evidence="4" type="ORF">G7Y85_07290</name>
</gene>
<name>A0A6M2BQS7_9GAMM</name>
<dbReference type="GO" id="GO:0000160">
    <property type="term" value="P:phosphorelay signal transduction system"/>
    <property type="evidence" value="ECO:0007669"/>
    <property type="project" value="InterPro"/>
</dbReference>
<dbReference type="PROSITE" id="PS50110">
    <property type="entry name" value="RESPONSE_REGULATORY"/>
    <property type="match status" value="1"/>
</dbReference>
<proteinExistence type="predicted"/>
<comment type="caution">
    <text evidence="4">The sequence shown here is derived from an EMBL/GenBank/DDBJ whole genome shotgun (WGS) entry which is preliminary data.</text>
</comment>
<evidence type="ECO:0000256" key="1">
    <source>
        <dbReference type="ARBA" id="ARBA00022553"/>
    </source>
</evidence>
<feature type="domain" description="Response regulatory" evidence="3">
    <location>
        <begin position="3"/>
        <end position="119"/>
    </location>
</feature>
<dbReference type="InterPro" id="IPR001789">
    <property type="entry name" value="Sig_transdc_resp-reg_receiver"/>
</dbReference>
<dbReference type="Pfam" id="PF00072">
    <property type="entry name" value="Response_reg"/>
    <property type="match status" value="1"/>
</dbReference>
<dbReference type="Gene3D" id="3.40.50.2300">
    <property type="match status" value="1"/>
</dbReference>
<dbReference type="Proteomes" id="UP000472676">
    <property type="component" value="Unassembled WGS sequence"/>
</dbReference>
<dbReference type="PANTHER" id="PTHR44591">
    <property type="entry name" value="STRESS RESPONSE REGULATOR PROTEIN 1"/>
    <property type="match status" value="1"/>
</dbReference>
<organism evidence="4 5">
    <name type="scientific">Solimonas terrae</name>
    <dbReference type="NCBI Taxonomy" id="1396819"/>
    <lineage>
        <taxon>Bacteria</taxon>
        <taxon>Pseudomonadati</taxon>
        <taxon>Pseudomonadota</taxon>
        <taxon>Gammaproteobacteria</taxon>
        <taxon>Nevskiales</taxon>
        <taxon>Nevskiaceae</taxon>
        <taxon>Solimonas</taxon>
    </lineage>
</organism>
<evidence type="ECO:0000259" key="3">
    <source>
        <dbReference type="PROSITE" id="PS50110"/>
    </source>
</evidence>